<reference evidence="1" key="1">
    <citation type="submission" date="2023-01" db="EMBL/GenBank/DDBJ databases">
        <title>Biogeochemical cycle of methane in antarctic sediments.</title>
        <authorList>
            <person name="Roldan D.M."/>
            <person name="Menes R.J."/>
        </authorList>
    </citation>
    <scope>NUCLEOTIDE SEQUENCE [LARGE SCALE GENOMIC DNA]</scope>
    <source>
        <strain evidence="1">K-2018 MAG008</strain>
    </source>
</reference>
<sequence length="43" mass="4916">MWIVLFIVIVLFVLGSALMLLRSAKIPKIPDKVKAQPYEDDDE</sequence>
<accession>A0AA43Q5A4</accession>
<evidence type="ECO:0000313" key="2">
    <source>
        <dbReference type="Proteomes" id="UP001160519"/>
    </source>
</evidence>
<comment type="caution">
    <text evidence="1">The sequence shown here is derived from an EMBL/GenBank/DDBJ whole genome shotgun (WGS) entry which is preliminary data.</text>
</comment>
<name>A0AA43Q5A4_9GAMM</name>
<keyword evidence="2" id="KW-1185">Reference proteome</keyword>
<proteinExistence type="predicted"/>
<dbReference type="Proteomes" id="UP001160519">
    <property type="component" value="Unassembled WGS sequence"/>
</dbReference>
<dbReference type="EMBL" id="JAQSDF010000001">
    <property type="protein sequence ID" value="MDI1229603.1"/>
    <property type="molecule type" value="Genomic_DNA"/>
</dbReference>
<organism evidence="1 2">
    <name type="scientific">Candidatus Methylobacter titanis</name>
    <dbReference type="NCBI Taxonomy" id="3053457"/>
    <lineage>
        <taxon>Bacteria</taxon>
        <taxon>Pseudomonadati</taxon>
        <taxon>Pseudomonadota</taxon>
        <taxon>Gammaproteobacteria</taxon>
        <taxon>Methylococcales</taxon>
        <taxon>Methylococcaceae</taxon>
        <taxon>Methylobacter</taxon>
    </lineage>
</organism>
<protein>
    <submittedName>
        <fullName evidence="1">Uncharacterized protein</fullName>
    </submittedName>
</protein>
<gene>
    <name evidence="1" type="ORF">PSU93_00440</name>
</gene>
<dbReference type="AlphaFoldDB" id="A0AA43Q5A4"/>
<evidence type="ECO:0000313" key="1">
    <source>
        <dbReference type="EMBL" id="MDI1229603.1"/>
    </source>
</evidence>